<gene>
    <name evidence="4" type="ORF">J2S70_001493</name>
</gene>
<dbReference type="EMBL" id="JAUSQX010000001">
    <property type="protein sequence ID" value="MDP9806911.1"/>
    <property type="molecule type" value="Genomic_DNA"/>
</dbReference>
<dbReference type="RefSeq" id="WP_307683096.1">
    <property type="nucleotide sequence ID" value="NZ_JAUSQX010000001.1"/>
</dbReference>
<dbReference type="InterPro" id="IPR012640">
    <property type="entry name" value="Membr_lipoprot_lipid_attach_CS"/>
</dbReference>
<keyword evidence="5" id="KW-1185">Reference proteome</keyword>
<sequence>MRRTFVILSAVLALAGCSNSSEQAEPSSPSTKSSTATNSETAATSTPSVTASSTTPPITPTPAPSTVEPSEESSVDYMGRTLEGVPDCNWEELDFTFQGQQFAGEIAHEYADIIRTGFVLENLSGKSCVIREAPQVMLLDSSEQLMSPSFRHTVPQDPLPWVVPHWFMARFYYESPSPSFPSMCPQTAEYVSHIRLEFDDGKVLDYPVDESFYSCPNTDPWMEIDMKMNLAQ</sequence>
<evidence type="ECO:0000256" key="1">
    <source>
        <dbReference type="ARBA" id="ARBA00022729"/>
    </source>
</evidence>
<protein>
    <recommendedName>
        <fullName evidence="6">Lipoprotein</fullName>
    </recommendedName>
</protein>
<evidence type="ECO:0008006" key="6">
    <source>
        <dbReference type="Google" id="ProtNLM"/>
    </source>
</evidence>
<proteinExistence type="predicted"/>
<feature type="region of interest" description="Disordered" evidence="2">
    <location>
        <begin position="18"/>
        <end position="75"/>
    </location>
</feature>
<dbReference type="Pfam" id="PF08139">
    <property type="entry name" value="LPAM_1"/>
    <property type="match status" value="1"/>
</dbReference>
<reference evidence="4 5" key="1">
    <citation type="submission" date="2023-07" db="EMBL/GenBank/DDBJ databases">
        <title>Sequencing the genomes of 1000 actinobacteria strains.</title>
        <authorList>
            <person name="Klenk H.-P."/>
        </authorList>
    </citation>
    <scope>NUCLEOTIDE SEQUENCE [LARGE SCALE GENOMIC DNA]</scope>
    <source>
        <strain evidence="4 5">DSM 17163</strain>
    </source>
</reference>
<keyword evidence="1 3" id="KW-0732">Signal</keyword>
<organism evidence="4 5">
    <name type="scientific">Trueperella bonasi</name>
    <dbReference type="NCBI Taxonomy" id="312286"/>
    <lineage>
        <taxon>Bacteria</taxon>
        <taxon>Bacillati</taxon>
        <taxon>Actinomycetota</taxon>
        <taxon>Actinomycetes</taxon>
        <taxon>Actinomycetales</taxon>
        <taxon>Actinomycetaceae</taxon>
        <taxon>Trueperella</taxon>
    </lineage>
</organism>
<dbReference type="PROSITE" id="PS51257">
    <property type="entry name" value="PROKAR_LIPOPROTEIN"/>
    <property type="match status" value="1"/>
</dbReference>
<dbReference type="Proteomes" id="UP001243212">
    <property type="component" value="Unassembled WGS sequence"/>
</dbReference>
<accession>A0ABT9NHN4</accession>
<feature type="chain" id="PRO_5046745057" description="Lipoprotein" evidence="3">
    <location>
        <begin position="24"/>
        <end position="232"/>
    </location>
</feature>
<feature type="compositionally biased region" description="Low complexity" evidence="2">
    <location>
        <begin position="27"/>
        <end position="56"/>
    </location>
</feature>
<feature type="signal peptide" evidence="3">
    <location>
        <begin position="1"/>
        <end position="23"/>
    </location>
</feature>
<evidence type="ECO:0000256" key="2">
    <source>
        <dbReference type="SAM" id="MobiDB-lite"/>
    </source>
</evidence>
<comment type="caution">
    <text evidence="4">The sequence shown here is derived from an EMBL/GenBank/DDBJ whole genome shotgun (WGS) entry which is preliminary data.</text>
</comment>
<evidence type="ECO:0000313" key="4">
    <source>
        <dbReference type="EMBL" id="MDP9806911.1"/>
    </source>
</evidence>
<name>A0ABT9NHN4_9ACTO</name>
<evidence type="ECO:0000313" key="5">
    <source>
        <dbReference type="Proteomes" id="UP001243212"/>
    </source>
</evidence>
<evidence type="ECO:0000256" key="3">
    <source>
        <dbReference type="SAM" id="SignalP"/>
    </source>
</evidence>